<dbReference type="KEGG" id="rsz:130508555"/>
<evidence type="ECO:0000259" key="1">
    <source>
        <dbReference type="Pfam" id="PF00078"/>
    </source>
</evidence>
<evidence type="ECO:0000313" key="3">
    <source>
        <dbReference type="RefSeq" id="XP_056860100.1"/>
    </source>
</evidence>
<organism evidence="2 3">
    <name type="scientific">Raphanus sativus</name>
    <name type="common">Radish</name>
    <name type="synonym">Raphanus raphanistrum var. sativus</name>
    <dbReference type="NCBI Taxonomy" id="3726"/>
    <lineage>
        <taxon>Eukaryota</taxon>
        <taxon>Viridiplantae</taxon>
        <taxon>Streptophyta</taxon>
        <taxon>Embryophyta</taxon>
        <taxon>Tracheophyta</taxon>
        <taxon>Spermatophyta</taxon>
        <taxon>Magnoliopsida</taxon>
        <taxon>eudicotyledons</taxon>
        <taxon>Gunneridae</taxon>
        <taxon>Pentapetalae</taxon>
        <taxon>rosids</taxon>
        <taxon>malvids</taxon>
        <taxon>Brassicales</taxon>
        <taxon>Brassicaceae</taxon>
        <taxon>Brassiceae</taxon>
        <taxon>Raphanus</taxon>
    </lineage>
</organism>
<dbReference type="AlphaFoldDB" id="A0A9W3D8D2"/>
<evidence type="ECO:0000313" key="2">
    <source>
        <dbReference type="Proteomes" id="UP000504610"/>
    </source>
</evidence>
<name>A0A9W3D8D2_RAPSA</name>
<sequence length="251" mass="28196">MGFDERLVDLIMCCVTSVTYQVLVNRQARGKILPRRGLRQGDPLSPSLLNGAEVEKKIIGLPVARASPRISHLLFADDSLFFGMAELSQCKEIMKIIYIYGKASGQRLNASKSSIFFGNRVESSQKHDIKDVLGFCSEGGMGMYFGLPEGGSKMKVFSFVQDQFNGKVNIWSSRLLSKEGKEVQVKYVAEAVPTFVISCYLLPQGITDKLRSTTSNFWWSSKQNSRGLHWIAWDEICTPKIFGRTRFLRSS</sequence>
<dbReference type="PANTHER" id="PTHR33116:SF86">
    <property type="entry name" value="REVERSE TRANSCRIPTASE DOMAIN-CONTAINING PROTEIN"/>
    <property type="match status" value="1"/>
</dbReference>
<dbReference type="PANTHER" id="PTHR33116">
    <property type="entry name" value="REVERSE TRANSCRIPTASE ZINC-BINDING DOMAIN-CONTAINING PROTEIN-RELATED-RELATED"/>
    <property type="match status" value="1"/>
</dbReference>
<feature type="domain" description="Reverse transcriptase" evidence="1">
    <location>
        <begin position="23"/>
        <end position="126"/>
    </location>
</feature>
<gene>
    <name evidence="3" type="primary">LOC130508555</name>
</gene>
<reference evidence="3" key="2">
    <citation type="submission" date="2025-08" db="UniProtKB">
        <authorList>
            <consortium name="RefSeq"/>
        </authorList>
    </citation>
    <scope>IDENTIFICATION</scope>
    <source>
        <tissue evidence="3">Leaf</tissue>
    </source>
</reference>
<proteinExistence type="predicted"/>
<dbReference type="RefSeq" id="XP_056860100.1">
    <property type="nucleotide sequence ID" value="XM_057004120.1"/>
</dbReference>
<dbReference type="GeneID" id="130508555"/>
<dbReference type="InterPro" id="IPR000477">
    <property type="entry name" value="RT_dom"/>
</dbReference>
<accession>A0A9W3D8D2</accession>
<protein>
    <submittedName>
        <fullName evidence="3">Uncharacterized protein LOC130508555</fullName>
    </submittedName>
</protein>
<dbReference type="Proteomes" id="UP000504610">
    <property type="component" value="Chromosome 2"/>
</dbReference>
<keyword evidence="2" id="KW-1185">Reference proteome</keyword>
<dbReference type="Pfam" id="PF00078">
    <property type="entry name" value="RVT_1"/>
    <property type="match status" value="1"/>
</dbReference>
<dbReference type="OrthoDB" id="1936608at2759"/>
<reference evidence="2" key="1">
    <citation type="journal article" date="2019" name="Database">
        <title>The radish genome database (RadishGD): an integrated information resource for radish genomics.</title>
        <authorList>
            <person name="Yu H.J."/>
            <person name="Baek S."/>
            <person name="Lee Y.J."/>
            <person name="Cho A."/>
            <person name="Mun J.H."/>
        </authorList>
    </citation>
    <scope>NUCLEOTIDE SEQUENCE [LARGE SCALE GENOMIC DNA]</scope>
    <source>
        <strain evidence="2">cv. WK10039</strain>
    </source>
</reference>